<keyword evidence="9 17" id="KW-0028">Amino-acid biosynthesis</keyword>
<keyword evidence="11 17" id="KW-0547">Nucleotide-binding</keyword>
<feature type="binding site" evidence="17">
    <location>
        <position position="151"/>
    </location>
    <ligand>
        <name>NAD(+)</name>
        <dbReference type="ChEBI" id="CHEBI:57540"/>
    </ligand>
</feature>
<evidence type="ECO:0000256" key="6">
    <source>
        <dbReference type="ARBA" id="ARBA00013031"/>
    </source>
</evidence>
<feature type="binding site" evidence="17">
    <location>
        <position position="184"/>
    </location>
    <ligand>
        <name>Zn(2+)</name>
        <dbReference type="ChEBI" id="CHEBI:29105"/>
    </ligand>
</feature>
<evidence type="ECO:0000256" key="16">
    <source>
        <dbReference type="ARBA" id="ARBA00023285"/>
    </source>
</evidence>
<feature type="binding site" evidence="17">
    <location>
        <position position="247"/>
    </location>
    <ligand>
        <name>Zn(2+)</name>
        <dbReference type="ChEBI" id="CHEBI:29105"/>
    </ligand>
</feature>
<dbReference type="Proteomes" id="UP001387364">
    <property type="component" value="Chromosome"/>
</dbReference>
<dbReference type="Gene3D" id="1.20.1090.10">
    <property type="entry name" value="Dehydroquinate synthase-like - alpha domain"/>
    <property type="match status" value="1"/>
</dbReference>
<evidence type="ECO:0000256" key="10">
    <source>
        <dbReference type="ARBA" id="ARBA00022723"/>
    </source>
</evidence>
<dbReference type="EMBL" id="CP147404">
    <property type="protein sequence ID" value="WXB91813.1"/>
    <property type="molecule type" value="Genomic_DNA"/>
</dbReference>
<reference evidence="20 21" key="1">
    <citation type="submission" date="2024-02" db="EMBL/GenBank/DDBJ databases">
        <title>Seven novel Bacillus-like species.</title>
        <authorList>
            <person name="Liu G."/>
        </authorList>
    </citation>
    <scope>NUCLEOTIDE SEQUENCE [LARGE SCALE GENOMIC DNA]</scope>
    <source>
        <strain evidence="20 21">FJAT-52991</strain>
    </source>
</reference>
<dbReference type="SUPFAM" id="SSF56796">
    <property type="entry name" value="Dehydroquinate synthase-like"/>
    <property type="match status" value="1"/>
</dbReference>
<feature type="binding site" evidence="17">
    <location>
        <begin position="130"/>
        <end position="131"/>
    </location>
    <ligand>
        <name>NAD(+)</name>
        <dbReference type="ChEBI" id="CHEBI:57540"/>
    </ligand>
</feature>
<evidence type="ECO:0000256" key="13">
    <source>
        <dbReference type="ARBA" id="ARBA00023027"/>
    </source>
</evidence>
<sequence>MRQLMIEMPNKTYPVYVGEGALTKLVELFQGPLHETTKILVIADEYVAALHGEALKQSIPSNVPYEWLTVPKGEAAKSFATFEACLTFALEKGLDRKSCILAFGGGAAGDLAGYVAASFMRGIRFVQIPTTILAHDSAVGGKVAINHPLGKNMVGHFHQPEAVIYDTQFLKTLPEHEVRSGFAEVIKHALIADPIFLQEIMKKVTNINDITEDFLAYCLERGIEIKGEIVSEDEREQGIRAYLNFGHTYGHALEAALGYGKVTHGEAVAAGMVYALYLSQQKINLVLDVEEFCQWLKSLGYRLDLNASFSFEELYHLMKRDKKTIGEHIRFVLLEAVGKPVICEISTKELQETDQLVRKEMMT</sequence>
<evidence type="ECO:0000256" key="1">
    <source>
        <dbReference type="ARBA" id="ARBA00001393"/>
    </source>
</evidence>
<evidence type="ECO:0000259" key="18">
    <source>
        <dbReference type="Pfam" id="PF01761"/>
    </source>
</evidence>
<dbReference type="GO" id="GO:0003856">
    <property type="term" value="F:3-dehydroquinate synthase activity"/>
    <property type="evidence" value="ECO:0007669"/>
    <property type="project" value="UniProtKB-EC"/>
</dbReference>
<dbReference type="PIRSF" id="PIRSF001455">
    <property type="entry name" value="DHQ_synth"/>
    <property type="match status" value="1"/>
</dbReference>
<proteinExistence type="inferred from homology"/>
<dbReference type="CDD" id="cd08195">
    <property type="entry name" value="DHQS"/>
    <property type="match status" value="1"/>
</dbReference>
<keyword evidence="14 17" id="KW-0057">Aromatic amino acid biosynthesis</keyword>
<keyword evidence="16 17" id="KW-0170">Cobalt</keyword>
<dbReference type="Gene3D" id="3.40.50.1970">
    <property type="match status" value="1"/>
</dbReference>
<dbReference type="NCBIfam" id="TIGR01357">
    <property type="entry name" value="aroB"/>
    <property type="match status" value="1"/>
</dbReference>
<evidence type="ECO:0000256" key="11">
    <source>
        <dbReference type="ARBA" id="ARBA00022741"/>
    </source>
</evidence>
<feature type="binding site" evidence="17">
    <location>
        <position position="142"/>
    </location>
    <ligand>
        <name>NAD(+)</name>
        <dbReference type="ChEBI" id="CHEBI:57540"/>
    </ligand>
</feature>
<comment type="function">
    <text evidence="17">Catalyzes the conversion of 3-deoxy-D-arabino-heptulosonate 7-phosphate (DAHP) to dehydroquinate (DHQ).</text>
</comment>
<evidence type="ECO:0000256" key="8">
    <source>
        <dbReference type="ARBA" id="ARBA00022490"/>
    </source>
</evidence>
<gene>
    <name evidence="17 20" type="primary">aroB</name>
    <name evidence="20" type="ORF">WDJ61_11095</name>
</gene>
<dbReference type="InterPro" id="IPR030960">
    <property type="entry name" value="DHQS/DOIS_N"/>
</dbReference>
<dbReference type="RefSeq" id="WP_338749678.1">
    <property type="nucleotide sequence ID" value="NZ_CP147404.1"/>
</dbReference>
<organism evidence="20 21">
    <name type="scientific">Bacillus kandeliae</name>
    <dbReference type="NCBI Taxonomy" id="3129297"/>
    <lineage>
        <taxon>Bacteria</taxon>
        <taxon>Bacillati</taxon>
        <taxon>Bacillota</taxon>
        <taxon>Bacilli</taxon>
        <taxon>Bacillales</taxon>
        <taxon>Bacillaceae</taxon>
        <taxon>Bacillus</taxon>
    </lineage>
</organism>
<evidence type="ECO:0000256" key="5">
    <source>
        <dbReference type="ARBA" id="ARBA00005412"/>
    </source>
</evidence>
<comment type="cofactor">
    <cofactor evidence="17">
        <name>Co(2+)</name>
        <dbReference type="ChEBI" id="CHEBI:48828"/>
    </cofactor>
    <cofactor evidence="17">
        <name>Zn(2+)</name>
        <dbReference type="ChEBI" id="CHEBI:29105"/>
    </cofactor>
    <text evidence="17">Binds 1 divalent metal cation per subunit. Can use either Co(2+) or Zn(2+).</text>
</comment>
<comment type="cofactor">
    <cofactor evidence="2 17">
        <name>NAD(+)</name>
        <dbReference type="ChEBI" id="CHEBI:57540"/>
    </cofactor>
</comment>
<dbReference type="HAMAP" id="MF_00110">
    <property type="entry name" value="DHQ_synthase"/>
    <property type="match status" value="1"/>
</dbReference>
<evidence type="ECO:0000313" key="21">
    <source>
        <dbReference type="Proteomes" id="UP001387364"/>
    </source>
</evidence>
<evidence type="ECO:0000256" key="3">
    <source>
        <dbReference type="ARBA" id="ARBA00004496"/>
    </source>
</evidence>
<evidence type="ECO:0000256" key="15">
    <source>
        <dbReference type="ARBA" id="ARBA00023239"/>
    </source>
</evidence>
<evidence type="ECO:0000256" key="14">
    <source>
        <dbReference type="ARBA" id="ARBA00023141"/>
    </source>
</evidence>
<evidence type="ECO:0000259" key="19">
    <source>
        <dbReference type="Pfam" id="PF24621"/>
    </source>
</evidence>
<keyword evidence="13 17" id="KW-0520">NAD</keyword>
<keyword evidence="8 17" id="KW-0963">Cytoplasm</keyword>
<comment type="subcellular location">
    <subcellularLocation>
        <location evidence="3 17">Cytoplasm</location>
    </subcellularLocation>
</comment>
<feature type="binding site" evidence="17">
    <location>
        <position position="264"/>
    </location>
    <ligand>
        <name>Zn(2+)</name>
        <dbReference type="ChEBI" id="CHEBI:29105"/>
    </ligand>
</feature>
<dbReference type="Pfam" id="PF24621">
    <property type="entry name" value="DHQS_C"/>
    <property type="match status" value="1"/>
</dbReference>
<feature type="domain" description="3-dehydroquinate synthase C-terminal" evidence="19">
    <location>
        <begin position="181"/>
        <end position="324"/>
    </location>
</feature>
<evidence type="ECO:0000256" key="12">
    <source>
        <dbReference type="ARBA" id="ARBA00022833"/>
    </source>
</evidence>
<evidence type="ECO:0000256" key="4">
    <source>
        <dbReference type="ARBA" id="ARBA00004661"/>
    </source>
</evidence>
<dbReference type="InterPro" id="IPR016037">
    <property type="entry name" value="DHQ_synth_AroB"/>
</dbReference>
<keyword evidence="10 17" id="KW-0479">Metal-binding</keyword>
<dbReference type="InterPro" id="IPR056179">
    <property type="entry name" value="DHQS_C"/>
</dbReference>
<feature type="binding site" evidence="17">
    <location>
        <begin position="106"/>
        <end position="110"/>
    </location>
    <ligand>
        <name>NAD(+)</name>
        <dbReference type="ChEBI" id="CHEBI:57540"/>
    </ligand>
</feature>
<dbReference type="PANTHER" id="PTHR43622">
    <property type="entry name" value="3-DEHYDROQUINATE SYNTHASE"/>
    <property type="match status" value="1"/>
</dbReference>
<evidence type="ECO:0000256" key="9">
    <source>
        <dbReference type="ARBA" id="ARBA00022605"/>
    </source>
</evidence>
<keyword evidence="12 17" id="KW-0862">Zinc</keyword>
<evidence type="ECO:0000313" key="20">
    <source>
        <dbReference type="EMBL" id="WXB91813.1"/>
    </source>
</evidence>
<evidence type="ECO:0000256" key="17">
    <source>
        <dbReference type="HAMAP-Rule" id="MF_00110"/>
    </source>
</evidence>
<evidence type="ECO:0000256" key="2">
    <source>
        <dbReference type="ARBA" id="ARBA00001911"/>
    </source>
</evidence>
<dbReference type="PANTHER" id="PTHR43622:SF7">
    <property type="entry name" value="3-DEHYDROQUINATE SYNTHASE, CHLOROPLASTIC"/>
    <property type="match status" value="1"/>
</dbReference>
<keyword evidence="21" id="KW-1185">Reference proteome</keyword>
<dbReference type="EC" id="4.2.3.4" evidence="6 17"/>
<dbReference type="Pfam" id="PF01761">
    <property type="entry name" value="DHQ_synthase"/>
    <property type="match status" value="1"/>
</dbReference>
<evidence type="ECO:0000256" key="7">
    <source>
        <dbReference type="ARBA" id="ARBA00017684"/>
    </source>
</evidence>
<comment type="catalytic activity">
    <reaction evidence="1 17">
        <text>7-phospho-2-dehydro-3-deoxy-D-arabino-heptonate = 3-dehydroquinate + phosphate</text>
        <dbReference type="Rhea" id="RHEA:21968"/>
        <dbReference type="ChEBI" id="CHEBI:32364"/>
        <dbReference type="ChEBI" id="CHEBI:43474"/>
        <dbReference type="ChEBI" id="CHEBI:58394"/>
        <dbReference type="EC" id="4.2.3.4"/>
    </reaction>
</comment>
<comment type="caution">
    <text evidence="17">Lacks conserved residue(s) required for the propagation of feature annotation.</text>
</comment>
<protein>
    <recommendedName>
        <fullName evidence="7 17">3-dehydroquinate synthase</fullName>
        <shortName evidence="17">DHQS</shortName>
        <ecNumber evidence="6 17">4.2.3.4</ecNumber>
    </recommendedName>
</protein>
<comment type="similarity">
    <text evidence="5 17">Belongs to the sugar phosphate cyclases superfamily. Dehydroquinate synthase family.</text>
</comment>
<dbReference type="InterPro" id="IPR030963">
    <property type="entry name" value="DHQ_synth_fam"/>
</dbReference>
<feature type="binding site" evidence="17">
    <location>
        <begin position="169"/>
        <end position="172"/>
    </location>
    <ligand>
        <name>NAD(+)</name>
        <dbReference type="ChEBI" id="CHEBI:57540"/>
    </ligand>
</feature>
<dbReference type="InterPro" id="IPR050071">
    <property type="entry name" value="Dehydroquinate_synthase"/>
</dbReference>
<feature type="domain" description="3-dehydroquinate synthase N-terminal" evidence="18">
    <location>
        <begin position="68"/>
        <end position="179"/>
    </location>
</feature>
<accession>A0ABZ2N273</accession>
<comment type="pathway">
    <text evidence="4 17">Metabolic intermediate biosynthesis; chorismate biosynthesis; chorismate from D-erythrose 4-phosphate and phosphoenolpyruvate: step 2/7.</text>
</comment>
<name>A0ABZ2N273_9BACI</name>
<keyword evidence="15 17" id="KW-0456">Lyase</keyword>